<name>A0ABT3CRY6_9BACT</name>
<dbReference type="Gene3D" id="1.25.40.10">
    <property type="entry name" value="Tetratricopeptide repeat domain"/>
    <property type="match status" value="2"/>
</dbReference>
<dbReference type="Proteomes" id="UP001300692">
    <property type="component" value="Unassembled WGS sequence"/>
</dbReference>
<evidence type="ECO:0000313" key="3">
    <source>
        <dbReference type="Proteomes" id="UP001300692"/>
    </source>
</evidence>
<dbReference type="SUPFAM" id="SSF81901">
    <property type="entry name" value="HCP-like"/>
    <property type="match status" value="1"/>
</dbReference>
<evidence type="ECO:0008006" key="4">
    <source>
        <dbReference type="Google" id="ProtNLM"/>
    </source>
</evidence>
<accession>A0ABT3CRY6</accession>
<dbReference type="InterPro" id="IPR011990">
    <property type="entry name" value="TPR-like_helical_dom_sf"/>
</dbReference>
<dbReference type="PANTHER" id="PTHR12558">
    <property type="entry name" value="CELL DIVISION CYCLE 16,23,27"/>
    <property type="match status" value="1"/>
</dbReference>
<reference evidence="2 3" key="1">
    <citation type="submission" date="2022-10" db="EMBL/GenBank/DDBJ databases">
        <title>Comparative genomics and taxonomic characterization of three novel marine species of genus Reichenbachiella exhibiting antioxidant and polysaccharide degradation activities.</title>
        <authorList>
            <person name="Muhammad N."/>
            <person name="Lee Y.-J."/>
            <person name="Ko J."/>
            <person name="Kim S.-G."/>
        </authorList>
    </citation>
    <scope>NUCLEOTIDE SEQUENCE [LARGE SCALE GENOMIC DNA]</scope>
    <source>
        <strain evidence="2 3">ABR2-5</strain>
    </source>
</reference>
<protein>
    <recommendedName>
        <fullName evidence="4">Tetratricopeptide repeat-containing protein</fullName>
    </recommendedName>
</protein>
<dbReference type="EMBL" id="JAOYOD010000001">
    <property type="protein sequence ID" value="MCV9386442.1"/>
    <property type="molecule type" value="Genomic_DNA"/>
</dbReference>
<dbReference type="SUPFAM" id="SSF48452">
    <property type="entry name" value="TPR-like"/>
    <property type="match status" value="1"/>
</dbReference>
<dbReference type="Pfam" id="PF12895">
    <property type="entry name" value="ANAPC3"/>
    <property type="match status" value="1"/>
</dbReference>
<feature type="repeat" description="TPR" evidence="1">
    <location>
        <begin position="127"/>
        <end position="160"/>
    </location>
</feature>
<dbReference type="PANTHER" id="PTHR12558:SF13">
    <property type="entry name" value="CELL DIVISION CYCLE PROTEIN 27 HOMOLOG"/>
    <property type="match status" value="1"/>
</dbReference>
<organism evidence="2 3">
    <name type="scientific">Reichenbachiella ulvae</name>
    <dbReference type="NCBI Taxonomy" id="2980104"/>
    <lineage>
        <taxon>Bacteria</taxon>
        <taxon>Pseudomonadati</taxon>
        <taxon>Bacteroidota</taxon>
        <taxon>Cytophagia</taxon>
        <taxon>Cytophagales</taxon>
        <taxon>Reichenbachiellaceae</taxon>
        <taxon>Reichenbachiella</taxon>
    </lineage>
</organism>
<dbReference type="PROSITE" id="PS50005">
    <property type="entry name" value="TPR"/>
    <property type="match status" value="1"/>
</dbReference>
<comment type="caution">
    <text evidence="2">The sequence shown here is derived from an EMBL/GenBank/DDBJ whole genome shotgun (WGS) entry which is preliminary data.</text>
</comment>
<evidence type="ECO:0000256" key="1">
    <source>
        <dbReference type="PROSITE-ProRule" id="PRU00339"/>
    </source>
</evidence>
<dbReference type="InterPro" id="IPR019734">
    <property type="entry name" value="TPR_rpt"/>
</dbReference>
<evidence type="ECO:0000313" key="2">
    <source>
        <dbReference type="EMBL" id="MCV9386442.1"/>
    </source>
</evidence>
<sequence>MHGLVAQRQIEISGLTLDVNEVLQDEFVIQYLKQEKEKAWEGFGYAEANKIFSSQFQDPLVNVLLAEYYFSEQSYMQAMSLLNQLDASSNESLDIYELKAKIYRELEEYELAIDQINNAILVHRTNPVFYADKADIYLNMGDSLSALEYYQKAWELDHSDYNTAIKAATIHAANKQIDEAIRWLDRTEGFGEGKNEVNSVKVKILREQGANEEANQILMQMFEKGKVQAGEELASYYLTALQYDSALWCATKILETDSTHLDALLMKGEVFDQRGYYTSSLQYYDIVLSLDSLNEEALEGQRKVNGKIAYLRQIKEKKAAIPTFDFAAPKQ</sequence>
<keyword evidence="3" id="KW-1185">Reference proteome</keyword>
<dbReference type="Pfam" id="PF13181">
    <property type="entry name" value="TPR_8"/>
    <property type="match status" value="1"/>
</dbReference>
<gene>
    <name evidence="2" type="ORF">N7U62_07190</name>
</gene>
<dbReference type="SMART" id="SM00028">
    <property type="entry name" value="TPR"/>
    <property type="match status" value="3"/>
</dbReference>
<proteinExistence type="predicted"/>
<keyword evidence="1" id="KW-0802">TPR repeat</keyword>
<dbReference type="RefSeq" id="WP_264137230.1">
    <property type="nucleotide sequence ID" value="NZ_JAOYOD010000001.1"/>
</dbReference>